<keyword evidence="7 12" id="KW-0482">Metalloprotease</keyword>
<evidence type="ECO:0000256" key="4">
    <source>
        <dbReference type="ARBA" id="ARBA00022729"/>
    </source>
</evidence>
<organism evidence="12 13">
    <name type="scientific">Nocardioides pocheonensis</name>
    <dbReference type="NCBI Taxonomy" id="661485"/>
    <lineage>
        <taxon>Bacteria</taxon>
        <taxon>Bacillati</taxon>
        <taxon>Actinomycetota</taxon>
        <taxon>Actinomycetes</taxon>
        <taxon>Propionibacteriales</taxon>
        <taxon>Nocardioidaceae</taxon>
        <taxon>Nocardioides</taxon>
    </lineage>
</organism>
<accession>A0A3N0GMP8</accession>
<evidence type="ECO:0000256" key="8">
    <source>
        <dbReference type="ARBA" id="ARBA00023157"/>
    </source>
</evidence>
<dbReference type="InterPro" id="IPR008754">
    <property type="entry name" value="Peptidase_M43"/>
</dbReference>
<feature type="chain" id="PRO_5018123833" evidence="10">
    <location>
        <begin position="30"/>
        <end position="351"/>
    </location>
</feature>
<dbReference type="OrthoDB" id="6278496at2"/>
<feature type="signal peptide" evidence="10">
    <location>
        <begin position="1"/>
        <end position="29"/>
    </location>
</feature>
<evidence type="ECO:0000256" key="10">
    <source>
        <dbReference type="SAM" id="SignalP"/>
    </source>
</evidence>
<keyword evidence="13" id="KW-1185">Reference proteome</keyword>
<keyword evidence="4 10" id="KW-0732">Signal</keyword>
<dbReference type="CDD" id="cd04275">
    <property type="entry name" value="ZnMc_pappalysin_like"/>
    <property type="match status" value="1"/>
</dbReference>
<evidence type="ECO:0000313" key="13">
    <source>
        <dbReference type="Proteomes" id="UP000279994"/>
    </source>
</evidence>
<dbReference type="RefSeq" id="WP_123223076.1">
    <property type="nucleotide sequence ID" value="NZ_RJSF01000040.1"/>
</dbReference>
<dbReference type="SUPFAM" id="SSF55486">
    <property type="entry name" value="Metalloproteases ('zincins'), catalytic domain"/>
    <property type="match status" value="1"/>
</dbReference>
<keyword evidence="8" id="KW-1015">Disulfide bond</keyword>
<evidence type="ECO:0000313" key="12">
    <source>
        <dbReference type="EMBL" id="RNM13669.1"/>
    </source>
</evidence>
<keyword evidence="6" id="KW-0862">Zinc</keyword>
<reference evidence="12 13" key="1">
    <citation type="submission" date="2018-11" db="EMBL/GenBank/DDBJ databases">
        <authorList>
            <person name="Li F."/>
        </authorList>
    </citation>
    <scope>NUCLEOTIDE SEQUENCE [LARGE SCALE GENOMIC DNA]</scope>
    <source>
        <strain evidence="12 13">Gsoil 818</strain>
    </source>
</reference>
<keyword evidence="5" id="KW-0378">Hydrolase</keyword>
<evidence type="ECO:0000256" key="5">
    <source>
        <dbReference type="ARBA" id="ARBA00022801"/>
    </source>
</evidence>
<feature type="region of interest" description="Disordered" evidence="9">
    <location>
        <begin position="40"/>
        <end position="66"/>
    </location>
</feature>
<keyword evidence="3" id="KW-0479">Metal-binding</keyword>
<protein>
    <submittedName>
        <fullName evidence="12">Zinc metalloprotease</fullName>
    </submittedName>
</protein>
<evidence type="ECO:0000256" key="7">
    <source>
        <dbReference type="ARBA" id="ARBA00023049"/>
    </source>
</evidence>
<evidence type="ECO:0000256" key="6">
    <source>
        <dbReference type="ARBA" id="ARBA00022833"/>
    </source>
</evidence>
<evidence type="ECO:0000259" key="11">
    <source>
        <dbReference type="Pfam" id="PF05572"/>
    </source>
</evidence>
<evidence type="ECO:0000256" key="9">
    <source>
        <dbReference type="SAM" id="MobiDB-lite"/>
    </source>
</evidence>
<dbReference type="Pfam" id="PF05572">
    <property type="entry name" value="Peptidase_M43"/>
    <property type="match status" value="1"/>
</dbReference>
<dbReference type="Proteomes" id="UP000279994">
    <property type="component" value="Unassembled WGS sequence"/>
</dbReference>
<dbReference type="Gene3D" id="3.40.390.10">
    <property type="entry name" value="Collagenase (Catalytic Domain)"/>
    <property type="match status" value="1"/>
</dbReference>
<dbReference type="EMBL" id="RJSF01000040">
    <property type="protein sequence ID" value="RNM13669.1"/>
    <property type="molecule type" value="Genomic_DNA"/>
</dbReference>
<dbReference type="GO" id="GO:0006508">
    <property type="term" value="P:proteolysis"/>
    <property type="evidence" value="ECO:0007669"/>
    <property type="project" value="UniProtKB-KW"/>
</dbReference>
<gene>
    <name evidence="12" type="ORF">EFL26_11785</name>
</gene>
<sequence length="351" mass="38113">MTTARRLSVGLVGLALAALASLASTPAHASTAGATVRSAAGTPCLHPTSRPTPWREAADTVPVSDRTRTRVASALRAETRITAAAARRAEASLDPSSRARAAATGPIVVPVYIHLIHGRRHGERRIGRRAARQMFWTLNGGYAGTQDLGMAPTGVSFRLKKITVSRNERWFHARPYSAADKQMKRRLHRGKPRVLNIYVNRTAVPGQVLLGFSTFPWQRAWRRGLDGVTVSDASLPGGRADGYNHGDTVIHETGHWLGLLHTFEGGCVGGTGGDGVADTPAEAAPSFRCDDRNTCTIPEYQNPADPTGPLIDLPDPIHNFLDYSYDDCMYQFTPGQSARMLAAYRYYRSGR</sequence>
<dbReference type="PANTHER" id="PTHR47466:SF1">
    <property type="entry name" value="METALLOPROTEASE MEP1 (AFU_ORTHOLOGUE AFUA_1G07730)-RELATED"/>
    <property type="match status" value="1"/>
</dbReference>
<evidence type="ECO:0000256" key="3">
    <source>
        <dbReference type="ARBA" id="ARBA00022723"/>
    </source>
</evidence>
<evidence type="ECO:0000256" key="2">
    <source>
        <dbReference type="ARBA" id="ARBA00022670"/>
    </source>
</evidence>
<dbReference type="AlphaFoldDB" id="A0A3N0GMP8"/>
<name>A0A3N0GMP8_9ACTN</name>
<feature type="domain" description="Peptidase M43 pregnancy-associated plasma-A" evidence="11">
    <location>
        <begin position="243"/>
        <end position="342"/>
    </location>
</feature>
<comment type="similarity">
    <text evidence="1">Belongs to the peptidase M43B family.</text>
</comment>
<evidence type="ECO:0000256" key="1">
    <source>
        <dbReference type="ARBA" id="ARBA00008721"/>
    </source>
</evidence>
<keyword evidence="2 12" id="KW-0645">Protease</keyword>
<dbReference type="InterPro" id="IPR024079">
    <property type="entry name" value="MetalloPept_cat_dom_sf"/>
</dbReference>
<dbReference type="PANTHER" id="PTHR47466">
    <property type="match status" value="1"/>
</dbReference>
<dbReference type="GO" id="GO:0046872">
    <property type="term" value="F:metal ion binding"/>
    <property type="evidence" value="ECO:0007669"/>
    <property type="project" value="UniProtKB-KW"/>
</dbReference>
<dbReference type="GO" id="GO:0008237">
    <property type="term" value="F:metallopeptidase activity"/>
    <property type="evidence" value="ECO:0007669"/>
    <property type="project" value="UniProtKB-KW"/>
</dbReference>
<comment type="caution">
    <text evidence="12">The sequence shown here is derived from an EMBL/GenBank/DDBJ whole genome shotgun (WGS) entry which is preliminary data.</text>
</comment>
<proteinExistence type="inferred from homology"/>